<protein>
    <submittedName>
        <fullName evidence="1">DUF2635 domain-containing protein</fullName>
    </submittedName>
</protein>
<proteinExistence type="predicted"/>
<gene>
    <name evidence="1" type="ORF">H2136_23305</name>
</gene>
<accession>A0A8I0E626</accession>
<dbReference type="EMBL" id="JACLAN010000020">
    <property type="protein sequence ID" value="MBC8674467.1"/>
    <property type="molecule type" value="Genomic_DNA"/>
</dbReference>
<dbReference type="RefSeq" id="WP_005342152.1">
    <property type="nucleotide sequence ID" value="NZ_JACLAM010000001.1"/>
</dbReference>
<comment type="caution">
    <text evidence="1">The sequence shown here is derived from an EMBL/GenBank/DDBJ whole genome shotgun (WGS) entry which is preliminary data.</text>
</comment>
<dbReference type="InterPro" id="IPR024400">
    <property type="entry name" value="DUF2635"/>
</dbReference>
<name>A0A8I0E626_AERHY</name>
<dbReference type="Pfam" id="PF10948">
    <property type="entry name" value="DUF2635"/>
    <property type="match status" value="1"/>
</dbReference>
<sequence length="59" mass="6580">MELYLKPKEGLTIRKPDGSKLAAEGERVPRTSFWLKRLADGDVVNVKPAAKATNKKVEK</sequence>
<evidence type="ECO:0000313" key="1">
    <source>
        <dbReference type="EMBL" id="MBC8674467.1"/>
    </source>
</evidence>
<reference evidence="1" key="1">
    <citation type="submission" date="2020-07" db="EMBL/GenBank/DDBJ databases">
        <title>Carbapenem Resistant Aeromonas hydrophila Carrying blacphA7 Isolated from Two Solid Organ Transplant Patients.</title>
        <authorList>
            <person name="Hilt E."/>
            <person name="Fitzwater S.P."/>
            <person name="Ward K."/>
            <person name="De St Maurice A."/>
            <person name="Chandrasekaran S."/>
            <person name="Garner O.B."/>
            <person name="Yang S."/>
        </authorList>
    </citation>
    <scope>NUCLEOTIDE SEQUENCE</scope>
    <source>
        <strain evidence="1">B-1</strain>
    </source>
</reference>
<dbReference type="AlphaFoldDB" id="A0A8I0E626"/>
<organism evidence="1">
    <name type="scientific">Aeromonas hydrophila</name>
    <dbReference type="NCBI Taxonomy" id="644"/>
    <lineage>
        <taxon>Bacteria</taxon>
        <taxon>Pseudomonadati</taxon>
        <taxon>Pseudomonadota</taxon>
        <taxon>Gammaproteobacteria</taxon>
        <taxon>Aeromonadales</taxon>
        <taxon>Aeromonadaceae</taxon>
        <taxon>Aeromonas</taxon>
    </lineage>
</organism>